<keyword evidence="1" id="KW-0812">Transmembrane</keyword>
<evidence type="ECO:0000313" key="2">
    <source>
        <dbReference type="EMBL" id="RCK22399.1"/>
    </source>
</evidence>
<dbReference type="EMBL" id="JPWB01000004">
    <property type="protein sequence ID" value="RCK22399.1"/>
    <property type="molecule type" value="Genomic_DNA"/>
</dbReference>
<feature type="transmembrane region" description="Helical" evidence="1">
    <location>
        <begin position="15"/>
        <end position="31"/>
    </location>
</feature>
<organism evidence="2 3">
    <name type="scientific">Thalassospira profundimaris</name>
    <dbReference type="NCBI Taxonomy" id="502049"/>
    <lineage>
        <taxon>Bacteria</taxon>
        <taxon>Pseudomonadati</taxon>
        <taxon>Pseudomonadota</taxon>
        <taxon>Alphaproteobacteria</taxon>
        <taxon>Rhodospirillales</taxon>
        <taxon>Thalassospiraceae</taxon>
        <taxon>Thalassospira</taxon>
    </lineage>
</organism>
<keyword evidence="1" id="KW-0472">Membrane</keyword>
<accession>A0A367VBL8</accession>
<reference evidence="2 3" key="1">
    <citation type="submission" date="2014-07" db="EMBL/GenBank/DDBJ databases">
        <title>Draft genome sequence of Thalassospira profundimaris R8-17.</title>
        <authorList>
            <person name="Lai Q."/>
            <person name="Shao Z."/>
        </authorList>
    </citation>
    <scope>NUCLEOTIDE SEQUENCE [LARGE SCALE GENOMIC DNA]</scope>
    <source>
        <strain evidence="2 3">R8-17</strain>
    </source>
</reference>
<dbReference type="AlphaFoldDB" id="A0A367VBL8"/>
<dbReference type="RefSeq" id="WP_062955742.1">
    <property type="nucleotide sequence ID" value="NZ_JPWB01000004.1"/>
</dbReference>
<keyword evidence="1" id="KW-1133">Transmembrane helix</keyword>
<comment type="caution">
    <text evidence="2">The sequence shown here is derived from an EMBL/GenBank/DDBJ whole genome shotgun (WGS) entry which is preliminary data.</text>
</comment>
<dbReference type="Proteomes" id="UP000253061">
    <property type="component" value="Unassembled WGS sequence"/>
</dbReference>
<proteinExistence type="predicted"/>
<evidence type="ECO:0000256" key="1">
    <source>
        <dbReference type="SAM" id="Phobius"/>
    </source>
</evidence>
<sequence length="76" mass="8646">MWLLGPFIARYRRRTAFLGAAAFAAIIYGLVEQSTRPEIAAWYWPSLASVVTFIVTRFAISRLIGRFIGGVRRKLQ</sequence>
<name>A0A367VBL8_9PROT</name>
<gene>
    <name evidence="2" type="ORF">TH6_12140</name>
</gene>
<evidence type="ECO:0000313" key="3">
    <source>
        <dbReference type="Proteomes" id="UP000253061"/>
    </source>
</evidence>
<protein>
    <submittedName>
        <fullName evidence="2">Uncharacterized protein</fullName>
    </submittedName>
</protein>
<feature type="transmembrane region" description="Helical" evidence="1">
    <location>
        <begin position="43"/>
        <end position="64"/>
    </location>
</feature>